<sequence>MKQGNSNLLDDIAKFNKGSANKFSLYRTSCRLYLKCVDLSDAGNYTCVAETEDFRKERKITLTVDNLVKIYMKTLSVVEAPGNDVRLFCRAIGSPDPGIQWCSSNTNATIENNDKYK</sequence>
<dbReference type="AlphaFoldDB" id="A0AAV3ZZJ9"/>
<organism evidence="1 2">
    <name type="scientific">Plakobranchus ocellatus</name>
    <dbReference type="NCBI Taxonomy" id="259542"/>
    <lineage>
        <taxon>Eukaryota</taxon>
        <taxon>Metazoa</taxon>
        <taxon>Spiralia</taxon>
        <taxon>Lophotrochozoa</taxon>
        <taxon>Mollusca</taxon>
        <taxon>Gastropoda</taxon>
        <taxon>Heterobranchia</taxon>
        <taxon>Euthyneura</taxon>
        <taxon>Panpulmonata</taxon>
        <taxon>Sacoglossa</taxon>
        <taxon>Placobranchoidea</taxon>
        <taxon>Plakobranchidae</taxon>
        <taxon>Plakobranchus</taxon>
    </lineage>
</organism>
<dbReference type="SUPFAM" id="SSF48726">
    <property type="entry name" value="Immunoglobulin"/>
    <property type="match status" value="2"/>
</dbReference>
<dbReference type="EMBL" id="BLXT01003024">
    <property type="protein sequence ID" value="GFN99867.1"/>
    <property type="molecule type" value="Genomic_DNA"/>
</dbReference>
<dbReference type="Proteomes" id="UP000735302">
    <property type="component" value="Unassembled WGS sequence"/>
</dbReference>
<proteinExistence type="predicted"/>
<reference evidence="1 2" key="1">
    <citation type="journal article" date="2021" name="Elife">
        <title>Chloroplast acquisition without the gene transfer in kleptoplastic sea slugs, Plakobranchus ocellatus.</title>
        <authorList>
            <person name="Maeda T."/>
            <person name="Takahashi S."/>
            <person name="Yoshida T."/>
            <person name="Shimamura S."/>
            <person name="Takaki Y."/>
            <person name="Nagai Y."/>
            <person name="Toyoda A."/>
            <person name="Suzuki Y."/>
            <person name="Arimoto A."/>
            <person name="Ishii H."/>
            <person name="Satoh N."/>
            <person name="Nishiyama T."/>
            <person name="Hasebe M."/>
            <person name="Maruyama T."/>
            <person name="Minagawa J."/>
            <person name="Obokata J."/>
            <person name="Shigenobu S."/>
        </authorList>
    </citation>
    <scope>NUCLEOTIDE SEQUENCE [LARGE SCALE GENOMIC DNA]</scope>
</reference>
<dbReference type="InterPro" id="IPR013783">
    <property type="entry name" value="Ig-like_fold"/>
</dbReference>
<gene>
    <name evidence="1" type="ORF">PoB_002637300</name>
</gene>
<name>A0AAV3ZZJ9_9GAST</name>
<keyword evidence="2" id="KW-1185">Reference proteome</keyword>
<evidence type="ECO:0000313" key="2">
    <source>
        <dbReference type="Proteomes" id="UP000735302"/>
    </source>
</evidence>
<protein>
    <submittedName>
        <fullName evidence="1">Neuronal cell adhesion molecule</fullName>
    </submittedName>
</protein>
<dbReference type="InterPro" id="IPR036179">
    <property type="entry name" value="Ig-like_dom_sf"/>
</dbReference>
<accession>A0AAV3ZZJ9</accession>
<evidence type="ECO:0000313" key="1">
    <source>
        <dbReference type="EMBL" id="GFN99867.1"/>
    </source>
</evidence>
<comment type="caution">
    <text evidence="1">The sequence shown here is derived from an EMBL/GenBank/DDBJ whole genome shotgun (WGS) entry which is preliminary data.</text>
</comment>
<dbReference type="Gene3D" id="2.60.40.10">
    <property type="entry name" value="Immunoglobulins"/>
    <property type="match status" value="1"/>
</dbReference>